<evidence type="ECO:0000313" key="2">
    <source>
        <dbReference type="Proteomes" id="UP000241421"/>
    </source>
</evidence>
<protein>
    <submittedName>
        <fullName evidence="1">Uncharacterized protein</fullName>
    </submittedName>
</protein>
<dbReference type="OrthoDB" id="5703812at2"/>
<dbReference type="AlphaFoldDB" id="A0A2U2HM39"/>
<accession>A0A2U2HM39</accession>
<gene>
    <name evidence="1" type="ORF">C7C56_011145</name>
</gene>
<name>A0A2U2HM39_9BURK</name>
<proteinExistence type="predicted"/>
<organism evidence="1 2">
    <name type="scientific">Massilia glaciei</name>
    <dbReference type="NCBI Taxonomy" id="1524097"/>
    <lineage>
        <taxon>Bacteria</taxon>
        <taxon>Pseudomonadati</taxon>
        <taxon>Pseudomonadota</taxon>
        <taxon>Betaproteobacteria</taxon>
        <taxon>Burkholderiales</taxon>
        <taxon>Oxalobacteraceae</taxon>
        <taxon>Telluria group</taxon>
        <taxon>Massilia</taxon>
    </lineage>
</organism>
<dbReference type="EMBL" id="PXWF02000182">
    <property type="protein sequence ID" value="PWF48570.1"/>
    <property type="molecule type" value="Genomic_DNA"/>
</dbReference>
<evidence type="ECO:0000313" key="1">
    <source>
        <dbReference type="EMBL" id="PWF48570.1"/>
    </source>
</evidence>
<reference evidence="1 2" key="1">
    <citation type="submission" date="2018-04" db="EMBL/GenBank/DDBJ databases">
        <title>Massilia violaceinigra sp. nov., a novel purple-pigmented bacterium isolated from Tianshan glacier, Xinjiang, China.</title>
        <authorList>
            <person name="Wang H."/>
        </authorList>
    </citation>
    <scope>NUCLEOTIDE SEQUENCE [LARGE SCALE GENOMIC DNA]</scope>
    <source>
        <strain evidence="1 2">B448-2</strain>
    </source>
</reference>
<sequence length="143" mass="15309">MSNAAEIEALADQLGECADEIHARILRQIRENNGPLSESEQNAARALFDEELLLRQRADGLYADAAISVVSELGQQQKHIMALTANAAETIRKIGHIGHLVGLAGSLVTLGGAVMTHQVMLIVPALDKVRKQIALVDATAKKP</sequence>
<dbReference type="Proteomes" id="UP000241421">
    <property type="component" value="Unassembled WGS sequence"/>
</dbReference>
<keyword evidence="2" id="KW-1185">Reference proteome</keyword>
<comment type="caution">
    <text evidence="1">The sequence shown here is derived from an EMBL/GenBank/DDBJ whole genome shotgun (WGS) entry which is preliminary data.</text>
</comment>